<dbReference type="Proteomes" id="UP000010471">
    <property type="component" value="Chromosome"/>
</dbReference>
<keyword evidence="2" id="KW-0732">Signal</keyword>
<dbReference type="AlphaFoldDB" id="K9WHB5"/>
<gene>
    <name evidence="3" type="ORF">Mic7113_3467</name>
</gene>
<dbReference type="RefSeq" id="WP_015183338.1">
    <property type="nucleotide sequence ID" value="NC_019738.1"/>
</dbReference>
<dbReference type="EMBL" id="CP003630">
    <property type="protein sequence ID" value="AFZ19196.1"/>
    <property type="molecule type" value="Genomic_DNA"/>
</dbReference>
<evidence type="ECO:0000313" key="3">
    <source>
        <dbReference type="EMBL" id="AFZ19196.1"/>
    </source>
</evidence>
<reference evidence="3 4" key="1">
    <citation type="submission" date="2012-06" db="EMBL/GenBank/DDBJ databases">
        <title>Finished chromosome of genome of Microcoleus sp. PCC 7113.</title>
        <authorList>
            <consortium name="US DOE Joint Genome Institute"/>
            <person name="Gugger M."/>
            <person name="Coursin T."/>
            <person name="Rippka R."/>
            <person name="Tandeau De Marsac N."/>
            <person name="Huntemann M."/>
            <person name="Wei C.-L."/>
            <person name="Han J."/>
            <person name="Detter J.C."/>
            <person name="Han C."/>
            <person name="Tapia R."/>
            <person name="Chen A."/>
            <person name="Kyrpides N."/>
            <person name="Mavromatis K."/>
            <person name="Markowitz V."/>
            <person name="Szeto E."/>
            <person name="Ivanova N."/>
            <person name="Pagani I."/>
            <person name="Pati A."/>
            <person name="Goodwin L."/>
            <person name="Nordberg H.P."/>
            <person name="Cantor M.N."/>
            <person name="Hua S.X."/>
            <person name="Woyke T."/>
            <person name="Kerfeld C.A."/>
        </authorList>
    </citation>
    <scope>NUCLEOTIDE SEQUENCE [LARGE SCALE GENOMIC DNA]</scope>
    <source>
        <strain evidence="3 4">PCC 7113</strain>
    </source>
</reference>
<dbReference type="Pfam" id="PF20363">
    <property type="entry name" value="DUF6658"/>
    <property type="match status" value="1"/>
</dbReference>
<feature type="region of interest" description="Disordered" evidence="1">
    <location>
        <begin position="38"/>
        <end position="80"/>
    </location>
</feature>
<evidence type="ECO:0000256" key="1">
    <source>
        <dbReference type="SAM" id="MobiDB-lite"/>
    </source>
</evidence>
<feature type="compositionally biased region" description="Polar residues" evidence="1">
    <location>
        <begin position="172"/>
        <end position="187"/>
    </location>
</feature>
<feature type="region of interest" description="Disordered" evidence="1">
    <location>
        <begin position="166"/>
        <end position="187"/>
    </location>
</feature>
<name>K9WHB5_9CYAN</name>
<dbReference type="KEGG" id="mic:Mic7113_3467"/>
<evidence type="ECO:0000256" key="2">
    <source>
        <dbReference type="SAM" id="SignalP"/>
    </source>
</evidence>
<dbReference type="InterPro" id="IPR046599">
    <property type="entry name" value="DUF6658"/>
</dbReference>
<sequence length="187" mass="20031">MKKLTVFFKQLRLSQLLTAFLATVVMFVGTACNSGTVQGARPENPPVQAGGANNPYKGGGDSNTNYNFSPDPKINGKVSSKGDRADLEIISNRLIAVSNKAQYPGGAVMQGSPADEQKPLRQIDLQDFEAPEPGGQIQRESNVGDRVKDRLSAVKETFGEASEFVREGANEAAQQEVSAPKTTKANF</sequence>
<dbReference type="PROSITE" id="PS51257">
    <property type="entry name" value="PROKAR_LIPOPROTEIN"/>
    <property type="match status" value="1"/>
</dbReference>
<evidence type="ECO:0000313" key="4">
    <source>
        <dbReference type="Proteomes" id="UP000010471"/>
    </source>
</evidence>
<feature type="chain" id="PRO_5003937526" description="Lipoprotein" evidence="2">
    <location>
        <begin position="31"/>
        <end position="187"/>
    </location>
</feature>
<evidence type="ECO:0008006" key="5">
    <source>
        <dbReference type="Google" id="ProtNLM"/>
    </source>
</evidence>
<dbReference type="eggNOG" id="ENOG50304RJ">
    <property type="taxonomic scope" value="Bacteria"/>
</dbReference>
<accession>K9WHB5</accession>
<proteinExistence type="predicted"/>
<dbReference type="PATRIC" id="fig|1173027.3.peg.3817"/>
<dbReference type="OrthoDB" id="461913at2"/>
<organism evidence="3 4">
    <name type="scientific">Allocoleopsis franciscana PCC 7113</name>
    <dbReference type="NCBI Taxonomy" id="1173027"/>
    <lineage>
        <taxon>Bacteria</taxon>
        <taxon>Bacillati</taxon>
        <taxon>Cyanobacteriota</taxon>
        <taxon>Cyanophyceae</taxon>
        <taxon>Coleofasciculales</taxon>
        <taxon>Coleofasciculaceae</taxon>
        <taxon>Allocoleopsis</taxon>
        <taxon>Allocoleopsis franciscana</taxon>
    </lineage>
</organism>
<keyword evidence="4" id="KW-1185">Reference proteome</keyword>
<dbReference type="HOGENOM" id="CLU_1348426_0_0_3"/>
<feature type="signal peptide" evidence="2">
    <location>
        <begin position="1"/>
        <end position="30"/>
    </location>
</feature>
<protein>
    <recommendedName>
        <fullName evidence="5">Lipoprotein</fullName>
    </recommendedName>
</protein>